<dbReference type="AlphaFoldDB" id="A0A9P0YWP8"/>
<dbReference type="InterPro" id="IPR015410">
    <property type="entry name" value="DUF1985"/>
</dbReference>
<dbReference type="EMBL" id="CAMAPE010000011">
    <property type="protein sequence ID" value="CAH9079761.1"/>
    <property type="molecule type" value="Genomic_DNA"/>
</dbReference>
<proteinExistence type="predicted"/>
<sequence length="172" mass="20174">MLLLRLVRQQPVDELWLSIRGKSYKFIFKDFCKITKLPAYITRPTFVKKNAKSGVAGLFFKGNKCVPYQELKETMEDIKPKKRMDPLPMVKLASLFVVDGVLLIRDHSTKINPDHFSWFEDFENFQKYPWALESYNLMVTNMKLLMHGQPDKFEAAKAKNPDYKNAKFSVWS</sequence>
<protein>
    <recommendedName>
        <fullName evidence="1">DUF1985 domain-containing protein</fullName>
    </recommendedName>
</protein>
<name>A0A9P0YWP8_CUSEU</name>
<dbReference type="Pfam" id="PF09331">
    <property type="entry name" value="DUF1985"/>
    <property type="match status" value="1"/>
</dbReference>
<dbReference type="PANTHER" id="PTHR48449">
    <property type="entry name" value="DUF1985 DOMAIN-CONTAINING PROTEIN"/>
    <property type="match status" value="1"/>
</dbReference>
<reference evidence="2" key="1">
    <citation type="submission" date="2022-07" db="EMBL/GenBank/DDBJ databases">
        <authorList>
            <person name="Macas J."/>
            <person name="Novak P."/>
            <person name="Neumann P."/>
        </authorList>
    </citation>
    <scope>NUCLEOTIDE SEQUENCE</scope>
</reference>
<accession>A0A9P0YWP8</accession>
<evidence type="ECO:0000313" key="3">
    <source>
        <dbReference type="Proteomes" id="UP001152484"/>
    </source>
</evidence>
<keyword evidence="3" id="KW-1185">Reference proteome</keyword>
<dbReference type="PANTHER" id="PTHR48449:SF1">
    <property type="entry name" value="DUF1985 DOMAIN-CONTAINING PROTEIN"/>
    <property type="match status" value="1"/>
</dbReference>
<evidence type="ECO:0000259" key="1">
    <source>
        <dbReference type="Pfam" id="PF09331"/>
    </source>
</evidence>
<evidence type="ECO:0000313" key="2">
    <source>
        <dbReference type="EMBL" id="CAH9079761.1"/>
    </source>
</evidence>
<gene>
    <name evidence="2" type="ORF">CEURO_LOCUS7223</name>
</gene>
<feature type="domain" description="DUF1985" evidence="1">
    <location>
        <begin position="3"/>
        <end position="140"/>
    </location>
</feature>
<organism evidence="2 3">
    <name type="scientific">Cuscuta europaea</name>
    <name type="common">European dodder</name>
    <dbReference type="NCBI Taxonomy" id="41803"/>
    <lineage>
        <taxon>Eukaryota</taxon>
        <taxon>Viridiplantae</taxon>
        <taxon>Streptophyta</taxon>
        <taxon>Embryophyta</taxon>
        <taxon>Tracheophyta</taxon>
        <taxon>Spermatophyta</taxon>
        <taxon>Magnoliopsida</taxon>
        <taxon>eudicotyledons</taxon>
        <taxon>Gunneridae</taxon>
        <taxon>Pentapetalae</taxon>
        <taxon>asterids</taxon>
        <taxon>lamiids</taxon>
        <taxon>Solanales</taxon>
        <taxon>Convolvulaceae</taxon>
        <taxon>Cuscuteae</taxon>
        <taxon>Cuscuta</taxon>
        <taxon>Cuscuta subgen. Cuscuta</taxon>
    </lineage>
</organism>
<dbReference type="OrthoDB" id="1194650at2759"/>
<comment type="caution">
    <text evidence="2">The sequence shown here is derived from an EMBL/GenBank/DDBJ whole genome shotgun (WGS) entry which is preliminary data.</text>
</comment>
<dbReference type="Proteomes" id="UP001152484">
    <property type="component" value="Unassembled WGS sequence"/>
</dbReference>